<gene>
    <name evidence="1" type="ORF">CacPP4_08410</name>
</gene>
<keyword evidence="2" id="KW-1185">Reference proteome</keyword>
<dbReference type="Proteomes" id="UP000318594">
    <property type="component" value="Chromosome"/>
</dbReference>
<evidence type="ECO:0000313" key="1">
    <source>
        <dbReference type="EMBL" id="BBK84226.1"/>
    </source>
</evidence>
<name>A0ABM7GYC2_CUTAC</name>
<proteinExistence type="predicted"/>
<organism evidence="1 2">
    <name type="scientific">Cutibacterium acnes subsp. acnes</name>
    <dbReference type="NCBI Taxonomy" id="1734925"/>
    <lineage>
        <taxon>Bacteria</taxon>
        <taxon>Bacillati</taxon>
        <taxon>Actinomycetota</taxon>
        <taxon>Actinomycetes</taxon>
        <taxon>Propionibacteriales</taxon>
        <taxon>Propionibacteriaceae</taxon>
        <taxon>Cutibacterium</taxon>
    </lineage>
</organism>
<dbReference type="EMBL" id="AP019723">
    <property type="protein sequence ID" value="BBK84226.1"/>
    <property type="molecule type" value="Genomic_DNA"/>
</dbReference>
<protein>
    <submittedName>
        <fullName evidence="1">Uncharacterized protein</fullName>
    </submittedName>
</protein>
<accession>A0ABM7GYC2</accession>
<reference evidence="1 2" key="1">
    <citation type="submission" date="2019-06" db="EMBL/GenBank/DDBJ databases">
        <title>Complete genome sequence of Cutibacterium acnes subsp. acnes NBRC 107605.</title>
        <authorList>
            <person name="Miura T."/>
            <person name="Furukawa M."/>
            <person name="Shimamura M."/>
            <person name="Ohyama Y."/>
            <person name="Yamazoe A."/>
            <person name="Kawasaki H."/>
        </authorList>
    </citation>
    <scope>NUCLEOTIDE SEQUENCE [LARGE SCALE GENOMIC DNA]</scope>
    <source>
        <strain evidence="1 2">NBRC 107605</strain>
    </source>
</reference>
<evidence type="ECO:0000313" key="2">
    <source>
        <dbReference type="Proteomes" id="UP000318594"/>
    </source>
</evidence>
<sequence length="55" mass="5894">MFAVYRASTRAEGKKTMTRLINSIASAAPTSLAAVCKLGRVLTKRGEDILAFLPP</sequence>